<dbReference type="AlphaFoldDB" id="D3B2N3"/>
<organism evidence="2 3">
    <name type="scientific">Heterostelium pallidum (strain ATCC 26659 / Pp 5 / PN500)</name>
    <name type="common">Cellular slime mold</name>
    <name type="synonym">Polysphondylium pallidum</name>
    <dbReference type="NCBI Taxonomy" id="670386"/>
    <lineage>
        <taxon>Eukaryota</taxon>
        <taxon>Amoebozoa</taxon>
        <taxon>Evosea</taxon>
        <taxon>Eumycetozoa</taxon>
        <taxon>Dictyostelia</taxon>
        <taxon>Acytosteliales</taxon>
        <taxon>Acytosteliaceae</taxon>
        <taxon>Heterostelium</taxon>
    </lineage>
</organism>
<evidence type="ECO:0000313" key="2">
    <source>
        <dbReference type="EMBL" id="EFA83581.1"/>
    </source>
</evidence>
<sequence length="226" mass="25393">MNKPVVFTNVANSWSALSKWTDDYILRVIGDHKVDVNMCTFGKMSDITKMSFAEYYRNSLAQWPDIKPETLNQNLPYLRNFDCFGEFPAFGDDVRSQELFKPDIHNMIVRGAFIGAKNTATHFHKDTGDNVVAVIRGKKLVVLVPPAEESNLTRDPLNISVGENDSGAPLESHPSLARVNNAFVTTLDVGDALFIPIGWNHYVKNLDFTVSVSCWGKDINPDKQHY</sequence>
<dbReference type="PANTHER" id="PTHR12461:SF103">
    <property type="entry name" value="JMJC DOMAIN-CONTAINING PROTEIN A-RELATED"/>
    <property type="match status" value="1"/>
</dbReference>
<dbReference type="SUPFAM" id="SSF51197">
    <property type="entry name" value="Clavaminate synthase-like"/>
    <property type="match status" value="1"/>
</dbReference>
<accession>D3B2N3</accession>
<dbReference type="PROSITE" id="PS51184">
    <property type="entry name" value="JMJC"/>
    <property type="match status" value="1"/>
</dbReference>
<dbReference type="GeneID" id="31358170"/>
<keyword evidence="3" id="KW-1185">Reference proteome</keyword>
<feature type="domain" description="JmjC" evidence="1">
    <location>
        <begin position="76"/>
        <end position="226"/>
    </location>
</feature>
<dbReference type="RefSeq" id="XP_020435698.1">
    <property type="nucleotide sequence ID" value="XM_020573626.1"/>
</dbReference>
<dbReference type="Gene3D" id="2.60.120.650">
    <property type="entry name" value="Cupin"/>
    <property type="match status" value="1"/>
</dbReference>
<dbReference type="InterPro" id="IPR041667">
    <property type="entry name" value="Cupin_8"/>
</dbReference>
<protein>
    <submittedName>
        <fullName evidence="2">Transcription factor jumonji</fullName>
    </submittedName>
</protein>
<reference evidence="2 3" key="1">
    <citation type="journal article" date="2011" name="Genome Res.">
        <title>Phylogeny-wide analysis of social amoeba genomes highlights ancient origins for complex intercellular communication.</title>
        <authorList>
            <person name="Heidel A.J."/>
            <person name="Lawal H.M."/>
            <person name="Felder M."/>
            <person name="Schilde C."/>
            <person name="Helps N.R."/>
            <person name="Tunggal B."/>
            <person name="Rivero F."/>
            <person name="John U."/>
            <person name="Schleicher M."/>
            <person name="Eichinger L."/>
            <person name="Platzer M."/>
            <person name="Noegel A.A."/>
            <person name="Schaap P."/>
            <person name="Gloeckner G."/>
        </authorList>
    </citation>
    <scope>NUCLEOTIDE SEQUENCE [LARGE SCALE GENOMIC DNA]</scope>
    <source>
        <strain evidence="3">ATCC 26659 / Pp 5 / PN500</strain>
    </source>
</reference>
<dbReference type="Pfam" id="PF13621">
    <property type="entry name" value="Cupin_8"/>
    <property type="match status" value="1"/>
</dbReference>
<dbReference type="InParanoid" id="D3B2N3"/>
<comment type="caution">
    <text evidence="2">The sequence shown here is derived from an EMBL/GenBank/DDBJ whole genome shotgun (WGS) entry which is preliminary data.</text>
</comment>
<name>D3B2N3_HETP5</name>
<dbReference type="OMA" id="NTDIHNM"/>
<proteinExistence type="predicted"/>
<dbReference type="Proteomes" id="UP000001396">
    <property type="component" value="Unassembled WGS sequence"/>
</dbReference>
<dbReference type="PANTHER" id="PTHR12461">
    <property type="entry name" value="HYPOXIA-INDUCIBLE FACTOR 1 ALPHA INHIBITOR-RELATED"/>
    <property type="match status" value="1"/>
</dbReference>
<gene>
    <name evidence="2" type="primary">jcdB</name>
    <name evidence="2" type="ORF">PPL_02647</name>
</gene>
<dbReference type="STRING" id="670386.D3B2N3"/>
<evidence type="ECO:0000259" key="1">
    <source>
        <dbReference type="PROSITE" id="PS51184"/>
    </source>
</evidence>
<dbReference type="InterPro" id="IPR003347">
    <property type="entry name" value="JmjC_dom"/>
</dbReference>
<dbReference type="EMBL" id="ADBJ01000010">
    <property type="protein sequence ID" value="EFA83581.1"/>
    <property type="molecule type" value="Genomic_DNA"/>
</dbReference>
<evidence type="ECO:0000313" key="3">
    <source>
        <dbReference type="Proteomes" id="UP000001396"/>
    </source>
</evidence>